<dbReference type="PANTHER" id="PTHR45947">
    <property type="entry name" value="SULFOQUINOVOSYL TRANSFERASE SQD2"/>
    <property type="match status" value="1"/>
</dbReference>
<proteinExistence type="predicted"/>
<reference evidence="5 6" key="1">
    <citation type="submission" date="2017-05" db="EMBL/GenBank/DDBJ databases">
        <title>Complete genome sequence of Corynebacterium striatum KC-Na-1 isolated from Neophocaena asiaeorientalis in Korea.</title>
        <authorList>
            <person name="Kim J.H."/>
            <person name="Lee K."/>
        </authorList>
    </citation>
    <scope>NUCLEOTIDE SEQUENCE [LARGE SCALE GENOMIC DNA]</scope>
    <source>
        <strain evidence="5 6">KC-Na-01</strain>
    </source>
</reference>
<dbReference type="GO" id="GO:1901137">
    <property type="term" value="P:carbohydrate derivative biosynthetic process"/>
    <property type="evidence" value="ECO:0007669"/>
    <property type="project" value="UniProtKB-ARBA"/>
</dbReference>
<name>A0A2Z2IYG7_CORST</name>
<dbReference type="RefSeq" id="WP_086891728.1">
    <property type="nucleotide sequence ID" value="NZ_CP021252.1"/>
</dbReference>
<dbReference type="PANTHER" id="PTHR45947:SF3">
    <property type="entry name" value="SULFOQUINOVOSYL TRANSFERASE SQD2"/>
    <property type="match status" value="1"/>
</dbReference>
<organism evidence="5 6">
    <name type="scientific">Corynebacterium striatum</name>
    <dbReference type="NCBI Taxonomy" id="43770"/>
    <lineage>
        <taxon>Bacteria</taxon>
        <taxon>Bacillati</taxon>
        <taxon>Actinomycetota</taxon>
        <taxon>Actinomycetes</taxon>
        <taxon>Mycobacteriales</taxon>
        <taxon>Corynebacteriaceae</taxon>
        <taxon>Corynebacterium</taxon>
    </lineage>
</organism>
<keyword evidence="2 5" id="KW-0808">Transferase</keyword>
<dbReference type="AlphaFoldDB" id="A0A2Z2IYG7"/>
<protein>
    <submittedName>
        <fullName evidence="5">Glycosyl transferase</fullName>
    </submittedName>
</protein>
<evidence type="ECO:0000259" key="4">
    <source>
        <dbReference type="Pfam" id="PF13439"/>
    </source>
</evidence>
<evidence type="ECO:0000256" key="2">
    <source>
        <dbReference type="ARBA" id="ARBA00022679"/>
    </source>
</evidence>
<evidence type="ECO:0000259" key="3">
    <source>
        <dbReference type="Pfam" id="PF00534"/>
    </source>
</evidence>
<dbReference type="EMBL" id="CP021252">
    <property type="protein sequence ID" value="ART21660.1"/>
    <property type="molecule type" value="Genomic_DNA"/>
</dbReference>
<dbReference type="InterPro" id="IPR001296">
    <property type="entry name" value="Glyco_trans_1"/>
</dbReference>
<dbReference type="InterPro" id="IPR050194">
    <property type="entry name" value="Glycosyltransferase_grp1"/>
</dbReference>
<dbReference type="Pfam" id="PF00534">
    <property type="entry name" value="Glycos_transf_1"/>
    <property type="match status" value="1"/>
</dbReference>
<evidence type="ECO:0000256" key="1">
    <source>
        <dbReference type="ARBA" id="ARBA00022676"/>
    </source>
</evidence>
<dbReference type="CDD" id="cd03814">
    <property type="entry name" value="GT4-like"/>
    <property type="match status" value="1"/>
</dbReference>
<feature type="domain" description="Glycosyltransferase subfamily 4-like N-terminal" evidence="4">
    <location>
        <begin position="14"/>
        <end position="177"/>
    </location>
</feature>
<dbReference type="KEGG" id="cstr:CBE89_09215"/>
<accession>A0A2Z2IYG7</accession>
<dbReference type="InterPro" id="IPR028098">
    <property type="entry name" value="Glyco_trans_4-like_N"/>
</dbReference>
<dbReference type="SUPFAM" id="SSF53756">
    <property type="entry name" value="UDP-Glycosyltransferase/glycogen phosphorylase"/>
    <property type="match status" value="1"/>
</dbReference>
<dbReference type="Proteomes" id="UP000250197">
    <property type="component" value="Chromosome"/>
</dbReference>
<evidence type="ECO:0000313" key="6">
    <source>
        <dbReference type="Proteomes" id="UP000250197"/>
    </source>
</evidence>
<sequence length="379" mass="41111">MRIAIVTEVFLPKIDGVVTRITRTLEQLAVLGHEVRVFAPGNPPDTFAGFEVTRIPSLSLPVYPEIKFGLPTWNFFSEIRAWEPDIIHAVNPIWTSALGVFAAQRDAVPLVASFHTNVPEYVEALGIGWTRPLTEAAINYLHNQAAVNLCTSGPMVDKARGIGMRNVKLWPKAVDTQTYHPRKASPSMRERLTAGHPEAPLLTYIGRISKEKDLERLDNVIRLVRGQAPDARLAIVGAGPYLDELKATFDPKMTVFTGYLSGEELAQAFASGDAFLFPSATETLGLVALESFASGVPVIGTNAGGIPFVIEEGVTGHLIDPDAPDEAWAGAALGLIENSSRRAAMGQAARAKAEQYSWLESTKALVAAYEEATANPYHR</sequence>
<dbReference type="GO" id="GO:0016757">
    <property type="term" value="F:glycosyltransferase activity"/>
    <property type="evidence" value="ECO:0007669"/>
    <property type="project" value="UniProtKB-KW"/>
</dbReference>
<dbReference type="Pfam" id="PF13439">
    <property type="entry name" value="Glyco_transf_4"/>
    <property type="match status" value="1"/>
</dbReference>
<dbReference type="Gene3D" id="3.40.50.2000">
    <property type="entry name" value="Glycogen Phosphorylase B"/>
    <property type="match status" value="2"/>
</dbReference>
<evidence type="ECO:0000313" key="5">
    <source>
        <dbReference type="EMBL" id="ART21660.1"/>
    </source>
</evidence>
<dbReference type="GO" id="GO:1903509">
    <property type="term" value="P:liposaccharide metabolic process"/>
    <property type="evidence" value="ECO:0007669"/>
    <property type="project" value="UniProtKB-ARBA"/>
</dbReference>
<feature type="domain" description="Glycosyl transferase family 1" evidence="3">
    <location>
        <begin position="198"/>
        <end position="351"/>
    </location>
</feature>
<gene>
    <name evidence="5" type="ORF">CBE89_09215</name>
</gene>
<keyword evidence="1" id="KW-0328">Glycosyltransferase</keyword>